<keyword evidence="2 4" id="KW-0863">Zinc-finger</keyword>
<dbReference type="PANTHER" id="PTHR10782:SF4">
    <property type="entry name" value="TONALLI, ISOFORM E"/>
    <property type="match status" value="1"/>
</dbReference>
<feature type="domain" description="SP-RING-type" evidence="6">
    <location>
        <begin position="328"/>
        <end position="409"/>
    </location>
</feature>
<feature type="region of interest" description="Disordered" evidence="5">
    <location>
        <begin position="466"/>
        <end position="498"/>
    </location>
</feature>
<dbReference type="InterPro" id="IPR013083">
    <property type="entry name" value="Znf_RING/FYVE/PHD"/>
</dbReference>
<feature type="region of interest" description="Disordered" evidence="5">
    <location>
        <begin position="304"/>
        <end position="333"/>
    </location>
</feature>
<dbReference type="Pfam" id="PF02891">
    <property type="entry name" value="zf-MIZ"/>
    <property type="match status" value="1"/>
</dbReference>
<dbReference type="OrthoDB" id="28127at2759"/>
<sequence>MRIADLKTIGNYLAEKKLFLGKLYGKKKEVQLKILKSIIWPNLVAQKYVELIAAASYVDWSRPIASLPIPSVPPTAFQLSSFYAQIAPLGFLRRERELVAQTLQSGMNIPQAIVVPYTVRVALSHLLPLLEGESDVVKHQDKRNRAHLYLFSTTFGRVLDAKSVLELNSCRCNGMQLTLEPYEVNAGFQHIDITKCLNWGAIIEYQRRHEDSSVTDVLLHLEIPKRVFTQGYLALWKVRKLGVKELVAKVYLDTMNAYLDEEDPKAEEEVDEVALETMRRQSEAANEDLVARVERMFVSRVADTEGTKKDREREKGELAKKDQTGANDEGEIEMGDQTVSFLDPFVLSRIRHPARGKECKHRACFDLEAFLRFNERKANWQCACCSRMVTVESLIIDTKFKNYLNTYPNADRCIVHSDGTTSVPATNASLSSSTTSSTSSSSSPSRNSTPLSSDCATDAAAAAAAAAPARSSRKRKIGQIEVISLDDSEDEDEDAVRERRTREKWRSVGARRASPAKLPGVKDVVIVLDD</sequence>
<dbReference type="PANTHER" id="PTHR10782">
    <property type="entry name" value="ZINC FINGER MIZ DOMAIN-CONTAINING PROTEIN"/>
    <property type="match status" value="1"/>
</dbReference>
<dbReference type="EMBL" id="RBNI01021586">
    <property type="protein sequence ID" value="RUO96401.1"/>
    <property type="molecule type" value="Genomic_DNA"/>
</dbReference>
<keyword evidence="1" id="KW-0479">Metal-binding</keyword>
<dbReference type="Gene3D" id="3.30.40.10">
    <property type="entry name" value="Zinc/RING finger domain, C3HC4 (zinc finger)"/>
    <property type="match status" value="1"/>
</dbReference>
<evidence type="ECO:0000313" key="7">
    <source>
        <dbReference type="EMBL" id="RUO96401.1"/>
    </source>
</evidence>
<evidence type="ECO:0000256" key="5">
    <source>
        <dbReference type="SAM" id="MobiDB-lite"/>
    </source>
</evidence>
<dbReference type="PROSITE" id="PS51044">
    <property type="entry name" value="ZF_SP_RING"/>
    <property type="match status" value="1"/>
</dbReference>
<organism evidence="7 8">
    <name type="scientific">Jimgerdemannia flammicorona</name>
    <dbReference type="NCBI Taxonomy" id="994334"/>
    <lineage>
        <taxon>Eukaryota</taxon>
        <taxon>Fungi</taxon>
        <taxon>Fungi incertae sedis</taxon>
        <taxon>Mucoromycota</taxon>
        <taxon>Mucoromycotina</taxon>
        <taxon>Endogonomycetes</taxon>
        <taxon>Endogonales</taxon>
        <taxon>Endogonaceae</taxon>
        <taxon>Jimgerdemannia</taxon>
    </lineage>
</organism>
<dbReference type="Proteomes" id="UP000268093">
    <property type="component" value="Unassembled WGS sequence"/>
</dbReference>
<feature type="compositionally biased region" description="Low complexity" evidence="5">
    <location>
        <begin position="425"/>
        <end position="454"/>
    </location>
</feature>
<protein>
    <recommendedName>
        <fullName evidence="6">SP-RING-type domain-containing protein</fullName>
    </recommendedName>
</protein>
<evidence type="ECO:0000313" key="8">
    <source>
        <dbReference type="Proteomes" id="UP000268093"/>
    </source>
</evidence>
<comment type="caution">
    <text evidence="7">The sequence shown here is derived from an EMBL/GenBank/DDBJ whole genome shotgun (WGS) entry which is preliminary data.</text>
</comment>
<name>A0A433A102_9FUNG</name>
<keyword evidence="3" id="KW-0862">Zinc</keyword>
<feature type="compositionally biased region" description="Basic and acidic residues" evidence="5">
    <location>
        <begin position="304"/>
        <end position="323"/>
    </location>
</feature>
<reference evidence="7 8" key="1">
    <citation type="journal article" date="2018" name="New Phytol.">
        <title>Phylogenomics of Endogonaceae and evolution of mycorrhizas within Mucoromycota.</title>
        <authorList>
            <person name="Chang Y."/>
            <person name="Desiro A."/>
            <person name="Na H."/>
            <person name="Sandor L."/>
            <person name="Lipzen A."/>
            <person name="Clum A."/>
            <person name="Barry K."/>
            <person name="Grigoriev I.V."/>
            <person name="Martin F.M."/>
            <person name="Stajich J.E."/>
            <person name="Smith M.E."/>
            <person name="Bonito G."/>
            <person name="Spatafora J.W."/>
        </authorList>
    </citation>
    <scope>NUCLEOTIDE SEQUENCE [LARGE SCALE GENOMIC DNA]</scope>
    <source>
        <strain evidence="7 8">GMNB39</strain>
    </source>
</reference>
<dbReference type="AlphaFoldDB" id="A0A433A102"/>
<keyword evidence="8" id="KW-1185">Reference proteome</keyword>
<evidence type="ECO:0000256" key="4">
    <source>
        <dbReference type="PROSITE-ProRule" id="PRU00452"/>
    </source>
</evidence>
<proteinExistence type="predicted"/>
<dbReference type="GO" id="GO:0061665">
    <property type="term" value="F:SUMO ligase activity"/>
    <property type="evidence" value="ECO:0007669"/>
    <property type="project" value="TreeGrafter"/>
</dbReference>
<accession>A0A433A102</accession>
<dbReference type="GO" id="GO:0016925">
    <property type="term" value="P:protein sumoylation"/>
    <property type="evidence" value="ECO:0007669"/>
    <property type="project" value="TreeGrafter"/>
</dbReference>
<feature type="compositionally biased region" description="Acidic residues" evidence="5">
    <location>
        <begin position="484"/>
        <end position="495"/>
    </location>
</feature>
<dbReference type="GO" id="GO:0008270">
    <property type="term" value="F:zinc ion binding"/>
    <property type="evidence" value="ECO:0007669"/>
    <property type="project" value="UniProtKB-KW"/>
</dbReference>
<evidence type="ECO:0000256" key="2">
    <source>
        <dbReference type="ARBA" id="ARBA00022771"/>
    </source>
</evidence>
<dbReference type="GO" id="GO:0000785">
    <property type="term" value="C:chromatin"/>
    <property type="evidence" value="ECO:0007669"/>
    <property type="project" value="TreeGrafter"/>
</dbReference>
<dbReference type="CDD" id="cd16650">
    <property type="entry name" value="SP-RING_PIAS-like"/>
    <property type="match status" value="1"/>
</dbReference>
<feature type="region of interest" description="Disordered" evidence="5">
    <location>
        <begin position="424"/>
        <end position="454"/>
    </location>
</feature>
<evidence type="ECO:0000259" key="6">
    <source>
        <dbReference type="PROSITE" id="PS51044"/>
    </source>
</evidence>
<dbReference type="InterPro" id="IPR004181">
    <property type="entry name" value="Znf_MIZ"/>
</dbReference>
<gene>
    <name evidence="7" type="ORF">BC936DRAFT_142100</name>
</gene>
<evidence type="ECO:0000256" key="3">
    <source>
        <dbReference type="ARBA" id="ARBA00022833"/>
    </source>
</evidence>
<evidence type="ECO:0000256" key="1">
    <source>
        <dbReference type="ARBA" id="ARBA00022723"/>
    </source>
</evidence>